<sequence>MLTRQLLAHLAPSRLAIAAVSTQLRVRSARLRAARRSPPALFHPPARLALQTQRMHVFLAREHLTCKKKYAIIDLQCNTKALTTEQDSVVWLITIASSRKNNCCVDNRYDEVYFCFGVRGLCPPPPHAATRRHTPPPHGVTQALLVWKSGMVSLPSEGEYQRIGSTLALFAIANVCALKHVHKSQHVERAPRARLHDAATGLAAVAGGSRGGCDAGETGGTGERGPVGGAACGGRRAALPADCDAPDAPGELLAEFLSAILRRQYAEALRCCRLILQYEPHNATARGFCPLLRLRLRTAGTRRQFVFPIFCSSVFFQYETDDVQNENAAAVPHFKHSIHCELAAAAAAAGTARHSTAQHSTAHGCSNYRWPLQYTTYDTDTQQQPSSPPLANRQGVL</sequence>
<organism evidence="2 3">
    <name type="scientific">Papilio machaon</name>
    <name type="common">Old World swallowtail butterfly</name>
    <dbReference type="NCBI Taxonomy" id="76193"/>
    <lineage>
        <taxon>Eukaryota</taxon>
        <taxon>Metazoa</taxon>
        <taxon>Ecdysozoa</taxon>
        <taxon>Arthropoda</taxon>
        <taxon>Hexapoda</taxon>
        <taxon>Insecta</taxon>
        <taxon>Pterygota</taxon>
        <taxon>Neoptera</taxon>
        <taxon>Endopterygota</taxon>
        <taxon>Lepidoptera</taxon>
        <taxon>Glossata</taxon>
        <taxon>Ditrysia</taxon>
        <taxon>Papilionoidea</taxon>
        <taxon>Papilionidae</taxon>
        <taxon>Papilioninae</taxon>
        <taxon>Papilio</taxon>
    </lineage>
</organism>
<reference evidence="2 3" key="1">
    <citation type="journal article" date="2015" name="Nat. Commun.">
        <title>Outbred genome sequencing and CRISPR/Cas9 gene editing in butterflies.</title>
        <authorList>
            <person name="Li X."/>
            <person name="Fan D."/>
            <person name="Zhang W."/>
            <person name="Liu G."/>
            <person name="Zhang L."/>
            <person name="Zhao L."/>
            <person name="Fang X."/>
            <person name="Chen L."/>
            <person name="Dong Y."/>
            <person name="Chen Y."/>
            <person name="Ding Y."/>
            <person name="Zhao R."/>
            <person name="Feng M."/>
            <person name="Zhu Y."/>
            <person name="Feng Y."/>
            <person name="Jiang X."/>
            <person name="Zhu D."/>
            <person name="Xiang H."/>
            <person name="Feng X."/>
            <person name="Li S."/>
            <person name="Wang J."/>
            <person name="Zhang G."/>
            <person name="Kronforst M.R."/>
            <person name="Wang W."/>
        </authorList>
    </citation>
    <scope>NUCLEOTIDE SEQUENCE [LARGE SCALE GENOMIC DNA]</scope>
    <source>
        <strain evidence="2">Ya'a_city_454_Pm</strain>
        <tissue evidence="2">Whole body</tissue>
    </source>
</reference>
<dbReference type="PANTHER" id="PTHR21520">
    <property type="entry name" value="GLUTAMATE-RICH PROTEIN 2"/>
    <property type="match status" value="1"/>
</dbReference>
<dbReference type="AlphaFoldDB" id="A0A0N0PEL6"/>
<dbReference type="EMBL" id="KQ459753">
    <property type="protein sequence ID" value="KPJ20179.1"/>
    <property type="molecule type" value="Genomic_DNA"/>
</dbReference>
<evidence type="ECO:0000313" key="2">
    <source>
        <dbReference type="EMBL" id="KPJ20179.1"/>
    </source>
</evidence>
<evidence type="ECO:0000256" key="1">
    <source>
        <dbReference type="SAM" id="MobiDB-lite"/>
    </source>
</evidence>
<dbReference type="InParanoid" id="A0A0N0PEL6"/>
<feature type="region of interest" description="Disordered" evidence="1">
    <location>
        <begin position="378"/>
        <end position="397"/>
    </location>
</feature>
<dbReference type="Proteomes" id="UP000053240">
    <property type="component" value="Unassembled WGS sequence"/>
</dbReference>
<evidence type="ECO:0000313" key="3">
    <source>
        <dbReference type="Proteomes" id="UP000053240"/>
    </source>
</evidence>
<proteinExistence type="predicted"/>
<dbReference type="PANTHER" id="PTHR21520:SF2">
    <property type="entry name" value="GLUTAMATE-RICH PROTEIN 2"/>
    <property type="match status" value="1"/>
</dbReference>
<keyword evidence="3" id="KW-1185">Reference proteome</keyword>
<name>A0A0N0PEL6_PAPMA</name>
<accession>A0A0N0PEL6</accession>
<dbReference type="InterPro" id="IPR026703">
    <property type="entry name" value="ERICH2"/>
</dbReference>
<gene>
    <name evidence="2" type="ORF">RR48_02437</name>
</gene>
<protein>
    <submittedName>
        <fullName evidence="2">Uncharacterized protein</fullName>
    </submittedName>
</protein>